<reference evidence="2 3" key="1">
    <citation type="journal article" date="2019" name="Commun. Biol.">
        <title>The bagworm genome reveals a unique fibroin gene that provides high tensile strength.</title>
        <authorList>
            <person name="Kono N."/>
            <person name="Nakamura H."/>
            <person name="Ohtoshi R."/>
            <person name="Tomita M."/>
            <person name="Numata K."/>
            <person name="Arakawa K."/>
        </authorList>
    </citation>
    <scope>NUCLEOTIDE SEQUENCE [LARGE SCALE GENOMIC DNA]</scope>
</reference>
<accession>A0A4C1YLE5</accession>
<dbReference type="Proteomes" id="UP000299102">
    <property type="component" value="Unassembled WGS sequence"/>
</dbReference>
<protein>
    <submittedName>
        <fullName evidence="2">Uncharacterized protein</fullName>
    </submittedName>
</protein>
<dbReference type="OrthoDB" id="8187571at2759"/>
<sequence length="153" mass="16723">MVRNYKKKGTRSGEVDEQAMLKLLVYHSNPVTIPNEITGGEELVIAGDELPTVSAELGDVPARTPPTLSRNVSPSLLSQHFASTVIDFDNPAPSTSKVLKTPEMRRPFPKVQKCTQTKKGYHRKPSRVGSRSSCPAGSGLRRPGGVRELRLMT</sequence>
<keyword evidence="3" id="KW-1185">Reference proteome</keyword>
<organism evidence="2 3">
    <name type="scientific">Eumeta variegata</name>
    <name type="common">Bagworm moth</name>
    <name type="synonym">Eumeta japonica</name>
    <dbReference type="NCBI Taxonomy" id="151549"/>
    <lineage>
        <taxon>Eukaryota</taxon>
        <taxon>Metazoa</taxon>
        <taxon>Ecdysozoa</taxon>
        <taxon>Arthropoda</taxon>
        <taxon>Hexapoda</taxon>
        <taxon>Insecta</taxon>
        <taxon>Pterygota</taxon>
        <taxon>Neoptera</taxon>
        <taxon>Endopterygota</taxon>
        <taxon>Lepidoptera</taxon>
        <taxon>Glossata</taxon>
        <taxon>Ditrysia</taxon>
        <taxon>Tineoidea</taxon>
        <taxon>Psychidae</taxon>
        <taxon>Oiketicinae</taxon>
        <taxon>Eumeta</taxon>
    </lineage>
</organism>
<comment type="caution">
    <text evidence="2">The sequence shown here is derived from an EMBL/GenBank/DDBJ whole genome shotgun (WGS) entry which is preliminary data.</text>
</comment>
<name>A0A4C1YLE5_EUMVA</name>
<dbReference type="AlphaFoldDB" id="A0A4C1YLE5"/>
<evidence type="ECO:0000256" key="1">
    <source>
        <dbReference type="SAM" id="MobiDB-lite"/>
    </source>
</evidence>
<feature type="region of interest" description="Disordered" evidence="1">
    <location>
        <begin position="116"/>
        <end position="153"/>
    </location>
</feature>
<evidence type="ECO:0000313" key="2">
    <source>
        <dbReference type="EMBL" id="GBP77251.1"/>
    </source>
</evidence>
<dbReference type="EMBL" id="BGZK01001323">
    <property type="protein sequence ID" value="GBP77251.1"/>
    <property type="molecule type" value="Genomic_DNA"/>
</dbReference>
<proteinExistence type="predicted"/>
<gene>
    <name evidence="2" type="ORF">EVAR_13274_1</name>
</gene>
<evidence type="ECO:0000313" key="3">
    <source>
        <dbReference type="Proteomes" id="UP000299102"/>
    </source>
</evidence>